<proteinExistence type="predicted"/>
<dbReference type="VEuPathDB" id="TrichDB:TVAGG3_0950830"/>
<reference evidence="3" key="1">
    <citation type="submission" date="2006-10" db="EMBL/GenBank/DDBJ databases">
        <authorList>
            <person name="Amadeo P."/>
            <person name="Zhao Q."/>
            <person name="Wortman J."/>
            <person name="Fraser-Liggett C."/>
            <person name="Carlton J."/>
        </authorList>
    </citation>
    <scope>NUCLEOTIDE SEQUENCE</scope>
    <source>
        <strain evidence="3">G3</strain>
    </source>
</reference>
<feature type="region of interest" description="Disordered" evidence="2">
    <location>
        <begin position="1871"/>
        <end position="1939"/>
    </location>
</feature>
<feature type="compositionally biased region" description="Low complexity" evidence="2">
    <location>
        <begin position="1541"/>
        <end position="1559"/>
    </location>
</feature>
<feature type="region of interest" description="Disordered" evidence="2">
    <location>
        <begin position="1802"/>
        <end position="1830"/>
    </location>
</feature>
<feature type="compositionally biased region" description="Polar residues" evidence="2">
    <location>
        <begin position="1468"/>
        <end position="1503"/>
    </location>
</feature>
<dbReference type="EMBL" id="DS113196">
    <property type="protein sequence ID" value="EAY20608.1"/>
    <property type="molecule type" value="Genomic_DNA"/>
</dbReference>
<feature type="compositionally biased region" description="Polar residues" evidence="2">
    <location>
        <begin position="378"/>
        <end position="390"/>
    </location>
</feature>
<feature type="compositionally biased region" description="Polar residues" evidence="2">
    <location>
        <begin position="796"/>
        <end position="822"/>
    </location>
</feature>
<feature type="compositionally biased region" description="Polar residues" evidence="2">
    <location>
        <begin position="446"/>
        <end position="476"/>
    </location>
</feature>
<feature type="compositionally biased region" description="Low complexity" evidence="2">
    <location>
        <begin position="1330"/>
        <end position="1347"/>
    </location>
</feature>
<feature type="compositionally biased region" description="Acidic residues" evidence="2">
    <location>
        <begin position="477"/>
        <end position="486"/>
    </location>
</feature>
<feature type="compositionally biased region" description="Polar residues" evidence="2">
    <location>
        <begin position="963"/>
        <end position="972"/>
    </location>
</feature>
<feature type="region of interest" description="Disordered" evidence="2">
    <location>
        <begin position="2373"/>
        <end position="2399"/>
    </location>
</feature>
<feature type="region of interest" description="Disordered" evidence="2">
    <location>
        <begin position="1517"/>
        <end position="1565"/>
    </location>
</feature>
<feature type="compositionally biased region" description="Basic and acidic residues" evidence="2">
    <location>
        <begin position="1814"/>
        <end position="1827"/>
    </location>
</feature>
<feature type="compositionally biased region" description="Polar residues" evidence="2">
    <location>
        <begin position="1357"/>
        <end position="1387"/>
    </location>
</feature>
<feature type="compositionally biased region" description="Acidic residues" evidence="2">
    <location>
        <begin position="432"/>
        <end position="444"/>
    </location>
</feature>
<feature type="compositionally biased region" description="Low complexity" evidence="2">
    <location>
        <begin position="249"/>
        <end position="261"/>
    </location>
</feature>
<feature type="compositionally biased region" description="Low complexity" evidence="2">
    <location>
        <begin position="2140"/>
        <end position="2153"/>
    </location>
</feature>
<feature type="compositionally biased region" description="Basic and acidic residues" evidence="2">
    <location>
        <begin position="1388"/>
        <end position="1398"/>
    </location>
</feature>
<dbReference type="OMA" id="TEIVTHI"/>
<dbReference type="STRING" id="5722.A2DFY1"/>
<feature type="compositionally biased region" description="Acidic residues" evidence="2">
    <location>
        <begin position="602"/>
        <end position="615"/>
    </location>
</feature>
<feature type="region of interest" description="Disordered" evidence="2">
    <location>
        <begin position="912"/>
        <end position="931"/>
    </location>
</feature>
<feature type="compositionally biased region" description="Basic and acidic residues" evidence="2">
    <location>
        <begin position="85"/>
        <end position="96"/>
    </location>
</feature>
<feature type="compositionally biased region" description="Polar residues" evidence="2">
    <location>
        <begin position="543"/>
        <end position="557"/>
    </location>
</feature>
<feature type="compositionally biased region" description="Basic and acidic residues" evidence="2">
    <location>
        <begin position="2052"/>
        <end position="2061"/>
    </location>
</feature>
<feature type="compositionally biased region" description="Polar residues" evidence="2">
    <location>
        <begin position="490"/>
        <end position="512"/>
    </location>
</feature>
<keyword evidence="1" id="KW-0175">Coiled coil</keyword>
<keyword evidence="4" id="KW-1185">Reference proteome</keyword>
<feature type="compositionally biased region" description="Polar residues" evidence="2">
    <location>
        <begin position="1452"/>
        <end position="1461"/>
    </location>
</feature>
<name>A2DFY1_TRIV3</name>
<dbReference type="KEGG" id="tva:5466149"/>
<feature type="compositionally biased region" description="Polar residues" evidence="2">
    <location>
        <begin position="620"/>
        <end position="665"/>
    </location>
</feature>
<feature type="region of interest" description="Disordered" evidence="2">
    <location>
        <begin position="2126"/>
        <end position="2162"/>
    </location>
</feature>
<feature type="compositionally biased region" description="Basic and acidic residues" evidence="2">
    <location>
        <begin position="2021"/>
        <end position="2034"/>
    </location>
</feature>
<reference evidence="3" key="2">
    <citation type="journal article" date="2007" name="Science">
        <title>Draft genome sequence of the sexually transmitted pathogen Trichomonas vaginalis.</title>
        <authorList>
            <person name="Carlton J.M."/>
            <person name="Hirt R.P."/>
            <person name="Silva J.C."/>
            <person name="Delcher A.L."/>
            <person name="Schatz M."/>
            <person name="Zhao Q."/>
            <person name="Wortman J.R."/>
            <person name="Bidwell S.L."/>
            <person name="Alsmark U.C.M."/>
            <person name="Besteiro S."/>
            <person name="Sicheritz-Ponten T."/>
            <person name="Noel C.J."/>
            <person name="Dacks J.B."/>
            <person name="Foster P.G."/>
            <person name="Simillion C."/>
            <person name="Van de Peer Y."/>
            <person name="Miranda-Saavedra D."/>
            <person name="Barton G.J."/>
            <person name="Westrop G.D."/>
            <person name="Mueller S."/>
            <person name="Dessi D."/>
            <person name="Fiori P.L."/>
            <person name="Ren Q."/>
            <person name="Paulsen I."/>
            <person name="Zhang H."/>
            <person name="Bastida-Corcuera F.D."/>
            <person name="Simoes-Barbosa A."/>
            <person name="Brown M.T."/>
            <person name="Hayes R.D."/>
            <person name="Mukherjee M."/>
            <person name="Okumura C.Y."/>
            <person name="Schneider R."/>
            <person name="Smith A.J."/>
            <person name="Vanacova S."/>
            <person name="Villalvazo M."/>
            <person name="Haas B.J."/>
            <person name="Pertea M."/>
            <person name="Feldblyum T.V."/>
            <person name="Utterback T.R."/>
            <person name="Shu C.L."/>
            <person name="Osoegawa K."/>
            <person name="de Jong P.J."/>
            <person name="Hrdy I."/>
            <person name="Horvathova L."/>
            <person name="Zubacova Z."/>
            <person name="Dolezal P."/>
            <person name="Malik S.B."/>
            <person name="Logsdon J.M. Jr."/>
            <person name="Henze K."/>
            <person name="Gupta A."/>
            <person name="Wang C.C."/>
            <person name="Dunne R.L."/>
            <person name="Upcroft J.A."/>
            <person name="Upcroft P."/>
            <person name="White O."/>
            <person name="Salzberg S.L."/>
            <person name="Tang P."/>
            <person name="Chiu C.-H."/>
            <person name="Lee Y.-S."/>
            <person name="Embley T.M."/>
            <person name="Coombs G.H."/>
            <person name="Mottram J.C."/>
            <person name="Tachezy J."/>
            <person name="Fraser-Liggett C.M."/>
            <person name="Johnson P.J."/>
        </authorList>
    </citation>
    <scope>NUCLEOTIDE SEQUENCE [LARGE SCALE GENOMIC DNA]</scope>
    <source>
        <strain evidence="3">G3</strain>
    </source>
</reference>
<feature type="compositionally biased region" description="Low complexity" evidence="2">
    <location>
        <begin position="2279"/>
        <end position="2289"/>
    </location>
</feature>
<feature type="compositionally biased region" description="Polar residues" evidence="2">
    <location>
        <begin position="1060"/>
        <end position="1078"/>
    </location>
</feature>
<feature type="compositionally biased region" description="Acidic residues" evidence="2">
    <location>
        <begin position="513"/>
        <end position="523"/>
    </location>
</feature>
<feature type="compositionally biased region" description="Acidic residues" evidence="2">
    <location>
        <begin position="341"/>
        <end position="351"/>
    </location>
</feature>
<feature type="compositionally biased region" description="Polar residues" evidence="2">
    <location>
        <begin position="832"/>
        <end position="857"/>
    </location>
</feature>
<feature type="compositionally biased region" description="Polar residues" evidence="2">
    <location>
        <begin position="1006"/>
        <end position="1024"/>
    </location>
</feature>
<evidence type="ECO:0000256" key="1">
    <source>
        <dbReference type="SAM" id="Coils"/>
    </source>
</evidence>
<feature type="compositionally biased region" description="Basic and acidic residues" evidence="2">
    <location>
        <begin position="2373"/>
        <end position="2391"/>
    </location>
</feature>
<evidence type="ECO:0000313" key="3">
    <source>
        <dbReference type="EMBL" id="EAY20608.1"/>
    </source>
</evidence>
<evidence type="ECO:0000256" key="2">
    <source>
        <dbReference type="SAM" id="MobiDB-lite"/>
    </source>
</evidence>
<accession>A2DFY1</accession>
<feature type="region of interest" description="Disordered" evidence="2">
    <location>
        <begin position="132"/>
        <end position="299"/>
    </location>
</feature>
<feature type="compositionally biased region" description="Polar residues" evidence="2">
    <location>
        <begin position="1871"/>
        <end position="1881"/>
    </location>
</feature>
<feature type="region of interest" description="Disordered" evidence="2">
    <location>
        <begin position="940"/>
        <end position="1114"/>
    </location>
</feature>
<protein>
    <submittedName>
        <fullName evidence="3">Uncharacterized protein</fullName>
    </submittedName>
</protein>
<feature type="compositionally biased region" description="Polar residues" evidence="2">
    <location>
        <begin position="275"/>
        <end position="293"/>
    </location>
</feature>
<feature type="region of interest" description="Disordered" evidence="2">
    <location>
        <begin position="312"/>
        <end position="895"/>
    </location>
</feature>
<dbReference type="InParanoid" id="A2DFY1"/>
<feature type="region of interest" description="Disordered" evidence="2">
    <location>
        <begin position="1609"/>
        <end position="1647"/>
    </location>
</feature>
<feature type="coiled-coil region" evidence="1">
    <location>
        <begin position="1173"/>
        <end position="1278"/>
    </location>
</feature>
<feature type="region of interest" description="Disordered" evidence="2">
    <location>
        <begin position="1330"/>
        <end position="1503"/>
    </location>
</feature>
<organism evidence="3 4">
    <name type="scientific">Trichomonas vaginalis (strain ATCC PRA-98 / G3)</name>
    <dbReference type="NCBI Taxonomy" id="412133"/>
    <lineage>
        <taxon>Eukaryota</taxon>
        <taxon>Metamonada</taxon>
        <taxon>Parabasalia</taxon>
        <taxon>Trichomonadida</taxon>
        <taxon>Trichomonadidae</taxon>
        <taxon>Trichomonas</taxon>
    </lineage>
</organism>
<feature type="compositionally biased region" description="Low complexity" evidence="2">
    <location>
        <begin position="1046"/>
        <end position="1059"/>
    </location>
</feature>
<feature type="compositionally biased region" description="Basic and acidic residues" evidence="2">
    <location>
        <begin position="667"/>
        <end position="676"/>
    </location>
</feature>
<feature type="compositionally biased region" description="Polar residues" evidence="2">
    <location>
        <begin position="592"/>
        <end position="601"/>
    </location>
</feature>
<feature type="region of interest" description="Disordered" evidence="2">
    <location>
        <begin position="1974"/>
        <end position="2069"/>
    </location>
</feature>
<feature type="compositionally biased region" description="Acidic residues" evidence="2">
    <location>
        <begin position="567"/>
        <end position="580"/>
    </location>
</feature>
<feature type="compositionally biased region" description="Acidic residues" evidence="2">
    <location>
        <begin position="707"/>
        <end position="716"/>
    </location>
</feature>
<sequence length="2553" mass="284784">MEASTYRLQKVDFLLEQIDYLTVPTKQALAKPRLQNISPGIPTKQEKQPEKATNDQGKSIQPQKDKFDEHLEILKRASKASKPKNSPERKNKKYLDTSETESEEIDIPKTILNVGYNFAPKNIINKRIPVSGGISMNNTKPKAEKSTLPYEKEKDLFQKVHDAMNNNESCDFGAKPKSPPRQSTIRKGENPEGTKKLAEKLKQERQQRNEEKKRKSLRRIPQYEDDQQSNNTTNSFDSEDSEEELQIIPSKPKSSSPKKAPTIPRIQPNLASRYEISTKTNRNQSKEGQNSKENGYYDIHKKQKEINGIAGKKITHIQPKNQPNIPKELPLAPKFEKSDESFNEEEEDSEEMQVIPSKPRISRIPIRNSPPKSKQIEQKYNNKNISNESDSISEDLLKSPKFQAKSHSFIEEESDIELPTKNTKKELSDNDGYNDDIEEEDSEIETPSTNDKSKLNKFNSSGNKVPVNNPSKYNQYNDEEESEIEEPLSNIKSKLQSSENKVQINKNSQYNDDNLEEESDIEEPLVKSKFNSGKQIPVKESKQSNSSRYNEIPQRPNNIKETRFPEDEYSYSDDSIDEEVEKIINKPKVTIQEPNDNNLSDSYDESYNESIDEPEEKTLNESNLQSTIQSEKSITDKNGLSLTSTYDPNRTQTTEMSRKSLQSFIETELKAMKEMEAEQNQNQKQQQRPEQSRSSTQKSSSYFYTYSEEEEYDDESEKPKMEVDTGFVPVNNEKKSFKPPVVPIFNKLMNSMNNKQEQPENNMSSSKLVEEKILDDDNLSNKSKNTSIKPKAVDSQGETNKLSKNSTDKSNSSATNRQNINKEFNDTDKSLNNKSKNSTASKQTINNDLNYTDNLSYKSKESTASKQSINKEFNDTDKSLTNKSNNSTLSKQNINKEFNDTDKLLTNKSNKSTLSKQSINNETGNSFGVDSNISTFKSEMNDTDKSLTNKSKKSSTGKQSNNDLSLRNSSKLSAIKSDEKDNKLNASGTDKLSNKSKLNDSKVSTEKSNTNNDALVNSSNISSPKSHDSKQILNEELVETEKSRTSRNNSTLNSQRSSTINNNSKSDDSGINLSFTDKSNADNESDALLSEPIEDENSSLRITDKQKTNGSKQNIITEENATLKSSDKTKMISATINKTDKDNSELSLSLSDKFKVDNSTLTGKSKNDTIKSKKSLENTKNSALKLADELMNVTDKSNKGPTKSKISMENTENSALKLADELMNVTDKSKKSLENTENSALKLVDELMNVTDKSKKSLENTENSALKLVDELMNVTDKSNRDPTKTKNSMENTNNSTLKFADELMNNTYKSLENTENSALKLVDELMNVTDKSSTGKSLKSTKNGSTFEITDKSKSTKPNTPLDSTNKSINNSQNELDKNNLSLSISDKSESTLEKSNKSKKSLKAKDNSLSSLLPKSDDLAQTTPYKSVELVGKSDDESKENGLSDYSFGESLSATNSLMPNDEGTMLQSLTLTDEKQSTNAQNLTDKSNQNSNNNSLTGKSIKNSDVLFSTLNETSSSTLTSPKQSTIHDSTIHKDEFLPSSTKSSSSNKSKPNELSLAKDLNSNSIAKGELSKIGSISDKTLTQDENLESTSLVIQKIPVWDSEEDEESIDESVIKPLVQESVSNDEKSKSSSSQNKTGTIATPKANQYKESLFDSSSTTDSTTLECSLSKPVNLSKLDERTNSLRQSVVSHHSNKIEDNILSSSTKTDTIDLKTKAINNKPIENVLSSSSSAKTDFIDIKTKAINNKPIENVLSSSTKTGSIDIKTKAINSKPIENDSDIEEENLNLSTIDELETKTFDNKPHKKGNVYDFEKTRSSSSKDSDNAEYVTHPLKKILQENAILDEEEEASDDEDSLSKPVNLSLAKSFSESLNEQKNSMKPLDQESVSNDEKSNVQTPLVSPKYKESLFESSTVTDGTLESSMSKPVNLSKNESKVGLPSETAELSFSLGGGNSQISANEEDFDDMTFSLLNNGKTRPKQTKNATVKGIDDDSDIWSTNGGLKTHNIFDSTRQSTNNKTDKSQKTNEKSLTKTDNYQDNYGKSLTKTNDSQRIDDKSLTKTGKSQKIDDESLLLSTDKTLTKSAEIKDDSLLSIDKSASDKILSVSGNSNILSEKSYEDSKMINSQPGILSDDSLRKSISQKSSSSKAQSNVLNNQKLEENSIDDDSYILSEKLTDDSMNLSSNDEFRTKNVAKDDDEDSLMNVSTIDDLKTKKVSKNNDKEEDSLMNVSTIDELKTKKISKDDKDKSYAQSDLRKSTTMISTIGDELKTKEISKKSTQSVSKSTSNDTQDLTFGPLSTTTNSTMTSTFNLNTSNSPQSKASKQSPKQNTLTEEIIEDDTDTKSIPPLQEKEILSDDETINQSGLQKLEEEHISSQPVHEKLPEENSTRKSSTNKMRVSFSPDVLLPFVRKSNASSQLVNQYESDESLNNDNFDITPMEHLEKYAKEHSELSRISGSSLSQSTTMAQLSYEEDQVLRSVLPRAVNMNTQEIYAAVSKEMSLPRNNPSVANIVANICKYLGIETEKSNPLQVTQSLPDISEMAEESSDDYF</sequence>
<feature type="region of interest" description="Disordered" evidence="2">
    <location>
        <begin position="31"/>
        <end position="103"/>
    </location>
</feature>
<feature type="compositionally biased region" description="Polar residues" evidence="2">
    <location>
        <begin position="1912"/>
        <end position="1934"/>
    </location>
</feature>
<feature type="compositionally biased region" description="Polar residues" evidence="2">
    <location>
        <begin position="1638"/>
        <end position="1647"/>
    </location>
</feature>
<feature type="compositionally biased region" description="Basic and acidic residues" evidence="2">
    <location>
        <begin position="63"/>
        <end position="75"/>
    </location>
</feature>
<feature type="compositionally biased region" description="Basic and acidic residues" evidence="2">
    <location>
        <begin position="1434"/>
        <end position="1444"/>
    </location>
</feature>
<evidence type="ECO:0000313" key="4">
    <source>
        <dbReference type="Proteomes" id="UP000001542"/>
    </source>
</evidence>
<feature type="compositionally biased region" description="Basic and acidic residues" evidence="2">
    <location>
        <begin position="44"/>
        <end position="53"/>
    </location>
</feature>
<feature type="compositionally biased region" description="Polar residues" evidence="2">
    <location>
        <begin position="748"/>
        <end position="767"/>
    </location>
</feature>
<feature type="compositionally biased region" description="Polar residues" evidence="2">
    <location>
        <begin position="1998"/>
        <end position="2020"/>
    </location>
</feature>
<gene>
    <name evidence="3" type="ORF">TVAG_163040</name>
</gene>
<feature type="compositionally biased region" description="Low complexity" evidence="2">
    <location>
        <begin position="881"/>
        <end position="891"/>
    </location>
</feature>
<feature type="compositionally biased region" description="Low complexity" evidence="2">
    <location>
        <begin position="2301"/>
        <end position="2332"/>
    </location>
</feature>
<feature type="compositionally biased region" description="Low complexity" evidence="2">
    <location>
        <begin position="678"/>
        <end position="706"/>
    </location>
</feature>
<feature type="compositionally biased region" description="Basic and acidic residues" evidence="2">
    <location>
        <begin position="186"/>
        <end position="213"/>
    </location>
</feature>
<feature type="compositionally biased region" description="Low complexity" evidence="2">
    <location>
        <begin position="355"/>
        <end position="373"/>
    </location>
</feature>
<dbReference type="VEuPathDB" id="TrichDB:TVAG_163040"/>
<feature type="region of interest" description="Disordered" evidence="2">
    <location>
        <begin position="2275"/>
        <end position="2354"/>
    </location>
</feature>
<feature type="compositionally biased region" description="Polar residues" evidence="2">
    <location>
        <begin position="2035"/>
        <end position="2051"/>
    </location>
</feature>
<feature type="compositionally biased region" description="Basic and acidic residues" evidence="2">
    <location>
        <begin position="141"/>
        <end position="162"/>
    </location>
</feature>
<dbReference type="RefSeq" id="XP_001581594.1">
    <property type="nucleotide sequence ID" value="XM_001581544.1"/>
</dbReference>
<dbReference type="Proteomes" id="UP000001542">
    <property type="component" value="Unassembled WGS sequence"/>
</dbReference>